<dbReference type="Proteomes" id="UP000198615">
    <property type="component" value="Unassembled WGS sequence"/>
</dbReference>
<gene>
    <name evidence="7" type="ORF">SAMN05660686_03998</name>
</gene>
<dbReference type="InterPro" id="IPR000286">
    <property type="entry name" value="HDACs"/>
</dbReference>
<name>A0A8G2BKZ4_9PROT</name>
<dbReference type="GO" id="GO:0004407">
    <property type="term" value="F:histone deacetylase activity"/>
    <property type="evidence" value="ECO:0007669"/>
    <property type="project" value="TreeGrafter"/>
</dbReference>
<dbReference type="GO" id="GO:0016787">
    <property type="term" value="F:hydrolase activity"/>
    <property type="evidence" value="ECO:0007669"/>
    <property type="project" value="UniProtKB-KW"/>
</dbReference>
<dbReference type="CDD" id="cd10001">
    <property type="entry name" value="HDAC_classII_APAH"/>
    <property type="match status" value="1"/>
</dbReference>
<evidence type="ECO:0000256" key="4">
    <source>
        <dbReference type="ARBA" id="ARBA00022801"/>
    </source>
</evidence>
<dbReference type="OrthoDB" id="9808367at2"/>
<dbReference type="InterPro" id="IPR023801">
    <property type="entry name" value="His_deacetylse_dom"/>
</dbReference>
<reference evidence="7 8" key="1">
    <citation type="submission" date="2016-10" db="EMBL/GenBank/DDBJ databases">
        <authorList>
            <person name="Varghese N."/>
            <person name="Submissions S."/>
        </authorList>
    </citation>
    <scope>NUCLEOTIDE SEQUENCE [LARGE SCALE GENOMIC DNA]</scope>
    <source>
        <strain evidence="7 8">DSM 18839</strain>
    </source>
</reference>
<comment type="similarity">
    <text evidence="2">Belongs to the histone deacetylase family.</text>
</comment>
<organism evidence="7 8">
    <name type="scientific">Thalassobaculum litoreum DSM 18839</name>
    <dbReference type="NCBI Taxonomy" id="1123362"/>
    <lineage>
        <taxon>Bacteria</taxon>
        <taxon>Pseudomonadati</taxon>
        <taxon>Pseudomonadota</taxon>
        <taxon>Alphaproteobacteria</taxon>
        <taxon>Rhodospirillales</taxon>
        <taxon>Thalassobaculaceae</taxon>
        <taxon>Thalassobaculum</taxon>
    </lineage>
</organism>
<keyword evidence="3" id="KW-0479">Metal-binding</keyword>
<evidence type="ECO:0000256" key="2">
    <source>
        <dbReference type="ARBA" id="ARBA00005947"/>
    </source>
</evidence>
<dbReference type="RefSeq" id="WP_093153136.1">
    <property type="nucleotide sequence ID" value="NZ_FNBW01000014.1"/>
</dbReference>
<dbReference type="PANTHER" id="PTHR10625:SF17">
    <property type="entry name" value="HISTONE DEACETYLASE 8"/>
    <property type="match status" value="1"/>
</dbReference>
<dbReference type="InterPro" id="IPR023696">
    <property type="entry name" value="Ureohydrolase_dom_sf"/>
</dbReference>
<keyword evidence="8" id="KW-1185">Reference proteome</keyword>
<evidence type="ECO:0000313" key="8">
    <source>
        <dbReference type="Proteomes" id="UP000198615"/>
    </source>
</evidence>
<evidence type="ECO:0000256" key="5">
    <source>
        <dbReference type="ARBA" id="ARBA00022833"/>
    </source>
</evidence>
<dbReference type="PRINTS" id="PR01270">
    <property type="entry name" value="HDASUPER"/>
</dbReference>
<dbReference type="GO" id="GO:0040029">
    <property type="term" value="P:epigenetic regulation of gene expression"/>
    <property type="evidence" value="ECO:0007669"/>
    <property type="project" value="TreeGrafter"/>
</dbReference>
<proteinExistence type="inferred from homology"/>
<protein>
    <submittedName>
        <fullName evidence="7">Acetoin utilization deacetylase AcuC</fullName>
    </submittedName>
</protein>
<keyword evidence="4" id="KW-0378">Hydrolase</keyword>
<dbReference type="InterPro" id="IPR037138">
    <property type="entry name" value="His_deacetylse_dom_sf"/>
</dbReference>
<comment type="cofactor">
    <cofactor evidence="1">
        <name>Zn(2+)</name>
        <dbReference type="ChEBI" id="CHEBI:29105"/>
    </cofactor>
</comment>
<evidence type="ECO:0000256" key="3">
    <source>
        <dbReference type="ARBA" id="ARBA00022723"/>
    </source>
</evidence>
<keyword evidence="5" id="KW-0862">Zinc</keyword>
<evidence type="ECO:0000313" key="7">
    <source>
        <dbReference type="EMBL" id="SDG31446.1"/>
    </source>
</evidence>
<evidence type="ECO:0000256" key="1">
    <source>
        <dbReference type="ARBA" id="ARBA00001947"/>
    </source>
</evidence>
<dbReference type="GO" id="GO:0046872">
    <property type="term" value="F:metal ion binding"/>
    <property type="evidence" value="ECO:0007669"/>
    <property type="project" value="UniProtKB-KW"/>
</dbReference>
<evidence type="ECO:0000259" key="6">
    <source>
        <dbReference type="Pfam" id="PF00850"/>
    </source>
</evidence>
<accession>A0A8G2BKZ4</accession>
<dbReference type="SUPFAM" id="SSF52768">
    <property type="entry name" value="Arginase/deacetylase"/>
    <property type="match status" value="1"/>
</dbReference>
<comment type="caution">
    <text evidence="7">The sequence shown here is derived from an EMBL/GenBank/DDBJ whole genome shotgun (WGS) entry which is preliminary data.</text>
</comment>
<dbReference type="EMBL" id="FNBW01000014">
    <property type="protein sequence ID" value="SDG31446.1"/>
    <property type="molecule type" value="Genomic_DNA"/>
</dbReference>
<feature type="domain" description="Histone deacetylase" evidence="6">
    <location>
        <begin position="27"/>
        <end position="336"/>
    </location>
</feature>
<dbReference type="PANTHER" id="PTHR10625">
    <property type="entry name" value="HISTONE DEACETYLASE HDAC1-RELATED"/>
    <property type="match status" value="1"/>
</dbReference>
<dbReference type="Pfam" id="PF00850">
    <property type="entry name" value="Hist_deacetyl"/>
    <property type="match status" value="1"/>
</dbReference>
<dbReference type="AlphaFoldDB" id="A0A8G2BKZ4"/>
<sequence length="343" mass="36175">MRVVLADDYSVHAPSGFISRGNRAANPEVPERAAILRRAVEAGSHAVIAPKDFGLAPVQAVHAADYLEFLTTAWDKWSALPDHAPEILPNVHPGRNMDIHPTHIVGLAGHYQADTACPIGPGTWRGALASAQVALTAADAMWRDGKPTYALCRPPGHHAYGDQAGGFCFLNNSAIAAQHLRDQGAARVAILDVDVHHGNGTQGIFYRRDDVLTVSIHGDPHGYYPFFTGYADEIGAGPGRGANLNLPLPRGTGDAEYLETLDKAMAAIDAFGADALVIALGLDASEKDPLAFLGVTTEGFRAIGDRLGRGNRPTVLVQEGGYISDILGDNLAAVLAGFDAARG</sequence>
<dbReference type="Gene3D" id="3.40.800.20">
    <property type="entry name" value="Histone deacetylase domain"/>
    <property type="match status" value="1"/>
</dbReference>